<accession>A0A6H9SIK7</accession>
<feature type="signal peptide" evidence="1">
    <location>
        <begin position="1"/>
        <end position="23"/>
    </location>
</feature>
<protein>
    <submittedName>
        <fullName evidence="2">TlpA family protein disulfide reductase</fullName>
    </submittedName>
</protein>
<proteinExistence type="predicted"/>
<evidence type="ECO:0000256" key="1">
    <source>
        <dbReference type="SAM" id="SignalP"/>
    </source>
</evidence>
<dbReference type="Proteomes" id="UP000430232">
    <property type="component" value="Unassembled WGS sequence"/>
</dbReference>
<evidence type="ECO:0000313" key="3">
    <source>
        <dbReference type="Proteomes" id="UP000430232"/>
    </source>
</evidence>
<dbReference type="AlphaFoldDB" id="A0A6H9SIK7"/>
<dbReference type="EMBL" id="VZOJ01000106">
    <property type="protein sequence ID" value="KAB0633771.1"/>
    <property type="molecule type" value="Genomic_DNA"/>
</dbReference>
<gene>
    <name evidence="2" type="ORF">F7R21_27310</name>
</gene>
<comment type="caution">
    <text evidence="2">The sequence shown here is derived from an EMBL/GenBank/DDBJ whole genome shotgun (WGS) entry which is preliminary data.</text>
</comment>
<feature type="chain" id="PRO_5026198464" evidence="1">
    <location>
        <begin position="24"/>
        <end position="46"/>
    </location>
</feature>
<sequence>MTMKRMLAVAVVAAAAAVAGGLAAGHWFRGGSADDGVAVAAPAAHG</sequence>
<organism evidence="2 3">
    <name type="scientific">Burkholderia latens</name>
    <dbReference type="NCBI Taxonomy" id="488446"/>
    <lineage>
        <taxon>Bacteria</taxon>
        <taxon>Pseudomonadati</taxon>
        <taxon>Pseudomonadota</taxon>
        <taxon>Betaproteobacteria</taxon>
        <taxon>Burkholderiales</taxon>
        <taxon>Burkholderiaceae</taxon>
        <taxon>Burkholderia</taxon>
        <taxon>Burkholderia cepacia complex</taxon>
    </lineage>
</organism>
<evidence type="ECO:0000313" key="2">
    <source>
        <dbReference type="EMBL" id="KAB0633771.1"/>
    </source>
</evidence>
<keyword evidence="3" id="KW-1185">Reference proteome</keyword>
<name>A0A6H9SIK7_9BURK</name>
<reference evidence="2 3" key="1">
    <citation type="submission" date="2019-09" db="EMBL/GenBank/DDBJ databases">
        <title>Draft genome sequences of 48 bacterial type strains from the CCUG.</title>
        <authorList>
            <person name="Tunovic T."/>
            <person name="Pineiro-Iglesias B."/>
            <person name="Unosson C."/>
            <person name="Inganas E."/>
            <person name="Ohlen M."/>
            <person name="Cardew S."/>
            <person name="Jensie-Markopoulos S."/>
            <person name="Salva-Serra F."/>
            <person name="Jaen-Luchoro D."/>
            <person name="Karlsson R."/>
            <person name="Svensson-Stadler L."/>
            <person name="Chun J."/>
            <person name="Moore E."/>
        </authorList>
    </citation>
    <scope>NUCLEOTIDE SEQUENCE [LARGE SCALE GENOMIC DNA]</scope>
    <source>
        <strain evidence="2 3">CCUG 54555</strain>
    </source>
</reference>
<feature type="non-terminal residue" evidence="2">
    <location>
        <position position="46"/>
    </location>
</feature>
<keyword evidence="1" id="KW-0732">Signal</keyword>